<dbReference type="GO" id="GO:0036503">
    <property type="term" value="P:ERAD pathway"/>
    <property type="evidence" value="ECO:0007669"/>
    <property type="project" value="TreeGrafter"/>
</dbReference>
<sequence length="261" mass="30386">MVPILSSTLLLNRHHRARIIVSVSMKRSWRHCQLSVASPERTQQQRYRLFAAGRNSSTHDNNNNASNNNNNNHQHRRRTFPHHTVRAENPFEILGIQNTATYQQVKRRFVELALQHHPDKVKDDDDKEQNREKFVRFRQAFEALRDDGNGMATTRDNSRDDESSLWSSDEEFNAWFYEETGHSDIMFRMDISTRKEVIDVVHNQAQGGLDRGGMWEMARKMAEQEELLKDQKRTFKKTPVGLEGSGNSSSSPGRRRRKRGG</sequence>
<dbReference type="EMBL" id="JAGRRH010000025">
    <property type="protein sequence ID" value="KAG7342047.1"/>
    <property type="molecule type" value="Genomic_DNA"/>
</dbReference>
<evidence type="ECO:0000259" key="3">
    <source>
        <dbReference type="PROSITE" id="PS50076"/>
    </source>
</evidence>
<feature type="region of interest" description="Disordered" evidence="2">
    <location>
        <begin position="233"/>
        <end position="261"/>
    </location>
</feature>
<dbReference type="OrthoDB" id="47882at2759"/>
<dbReference type="SMART" id="SM00271">
    <property type="entry name" value="DnaJ"/>
    <property type="match status" value="1"/>
</dbReference>
<evidence type="ECO:0000313" key="5">
    <source>
        <dbReference type="Proteomes" id="UP000693970"/>
    </source>
</evidence>
<dbReference type="PANTHER" id="PTHR44360:SF1">
    <property type="entry name" value="DNAJ HOMOLOG SUBFAMILY B MEMBER 9"/>
    <property type="match status" value="1"/>
</dbReference>
<reference evidence="4" key="2">
    <citation type="submission" date="2021-04" db="EMBL/GenBank/DDBJ databases">
        <authorList>
            <person name="Podell S."/>
        </authorList>
    </citation>
    <scope>NUCLEOTIDE SEQUENCE</scope>
    <source>
        <strain evidence="4">Hildebrandi</strain>
    </source>
</reference>
<dbReference type="CDD" id="cd06257">
    <property type="entry name" value="DnaJ"/>
    <property type="match status" value="1"/>
</dbReference>
<dbReference type="Pfam" id="PF00226">
    <property type="entry name" value="DnaJ"/>
    <property type="match status" value="1"/>
</dbReference>
<dbReference type="InterPro" id="IPR051948">
    <property type="entry name" value="Hsp70_co-chaperone_J-domain"/>
</dbReference>
<dbReference type="GO" id="GO:0051087">
    <property type="term" value="F:protein-folding chaperone binding"/>
    <property type="evidence" value="ECO:0007669"/>
    <property type="project" value="TreeGrafter"/>
</dbReference>
<protein>
    <submittedName>
        <fullName evidence="4">Chaperone protein DnaJ</fullName>
    </submittedName>
</protein>
<comment type="caution">
    <text evidence="4">The sequence shown here is derived from an EMBL/GenBank/DDBJ whole genome shotgun (WGS) entry which is preliminary data.</text>
</comment>
<evidence type="ECO:0000256" key="2">
    <source>
        <dbReference type="SAM" id="MobiDB-lite"/>
    </source>
</evidence>
<evidence type="ECO:0000313" key="4">
    <source>
        <dbReference type="EMBL" id="KAG7342047.1"/>
    </source>
</evidence>
<proteinExistence type="predicted"/>
<dbReference type="GO" id="GO:0051787">
    <property type="term" value="F:misfolded protein binding"/>
    <property type="evidence" value="ECO:0007669"/>
    <property type="project" value="TreeGrafter"/>
</dbReference>
<feature type="domain" description="J" evidence="3">
    <location>
        <begin position="89"/>
        <end position="164"/>
    </location>
</feature>
<reference evidence="4" key="1">
    <citation type="journal article" date="2021" name="Sci. Rep.">
        <title>Diploid genomic architecture of Nitzschia inconspicua, an elite biomass production diatom.</title>
        <authorList>
            <person name="Oliver A."/>
            <person name="Podell S."/>
            <person name="Pinowska A."/>
            <person name="Traller J.C."/>
            <person name="Smith S.R."/>
            <person name="McClure R."/>
            <person name="Beliaev A."/>
            <person name="Bohutskyi P."/>
            <person name="Hill E.A."/>
            <person name="Rabines A."/>
            <person name="Zheng H."/>
            <person name="Allen L.Z."/>
            <person name="Kuo A."/>
            <person name="Grigoriev I.V."/>
            <person name="Allen A.E."/>
            <person name="Hazlebeck D."/>
            <person name="Allen E.E."/>
        </authorList>
    </citation>
    <scope>NUCLEOTIDE SEQUENCE</scope>
    <source>
        <strain evidence="4">Hildebrandi</strain>
    </source>
</reference>
<name>A0A9K3KE29_9STRA</name>
<dbReference type="AlphaFoldDB" id="A0A9K3KE29"/>
<gene>
    <name evidence="4" type="ORF">IV203_007139</name>
</gene>
<feature type="compositionally biased region" description="Low complexity" evidence="2">
    <location>
        <begin position="61"/>
        <end position="72"/>
    </location>
</feature>
<dbReference type="PROSITE" id="PS50076">
    <property type="entry name" value="DNAJ_2"/>
    <property type="match status" value="1"/>
</dbReference>
<accession>A0A9K3KE29</accession>
<dbReference type="PANTHER" id="PTHR44360">
    <property type="entry name" value="DNAJ HOMOLOG SUBFAMILY B MEMBER 9"/>
    <property type="match status" value="1"/>
</dbReference>
<keyword evidence="5" id="KW-1185">Reference proteome</keyword>
<organism evidence="4 5">
    <name type="scientific">Nitzschia inconspicua</name>
    <dbReference type="NCBI Taxonomy" id="303405"/>
    <lineage>
        <taxon>Eukaryota</taxon>
        <taxon>Sar</taxon>
        <taxon>Stramenopiles</taxon>
        <taxon>Ochrophyta</taxon>
        <taxon>Bacillariophyta</taxon>
        <taxon>Bacillariophyceae</taxon>
        <taxon>Bacillariophycidae</taxon>
        <taxon>Bacillariales</taxon>
        <taxon>Bacillariaceae</taxon>
        <taxon>Nitzschia</taxon>
    </lineage>
</organism>
<keyword evidence="1" id="KW-0143">Chaperone</keyword>
<dbReference type="InterPro" id="IPR001623">
    <property type="entry name" value="DnaJ_domain"/>
</dbReference>
<evidence type="ECO:0000256" key="1">
    <source>
        <dbReference type="ARBA" id="ARBA00023186"/>
    </source>
</evidence>
<dbReference type="GO" id="GO:0005783">
    <property type="term" value="C:endoplasmic reticulum"/>
    <property type="evidence" value="ECO:0007669"/>
    <property type="project" value="TreeGrafter"/>
</dbReference>
<dbReference type="Proteomes" id="UP000693970">
    <property type="component" value="Unassembled WGS sequence"/>
</dbReference>
<feature type="region of interest" description="Disordered" evidence="2">
    <location>
        <begin position="54"/>
        <end position="76"/>
    </location>
</feature>